<dbReference type="AlphaFoldDB" id="A0A9W6GZR5"/>
<dbReference type="EMBL" id="BSEC01000006">
    <property type="protein sequence ID" value="GLI95926.1"/>
    <property type="molecule type" value="Genomic_DNA"/>
</dbReference>
<reference evidence="2" key="1">
    <citation type="journal article" date="2023" name="Int. J. Syst. Evol. Microbiol.">
        <title>Methylocystis iwaonis sp. nov., a type II methane-oxidizing bacterium from surface soil of a rice paddy field in Japan, and emended description of the genus Methylocystis (ex Whittenbury et al. 1970) Bowman et al. 1993.</title>
        <authorList>
            <person name="Kaise H."/>
            <person name="Sawadogo J.B."/>
            <person name="Alam M.S."/>
            <person name="Ueno C."/>
            <person name="Dianou D."/>
            <person name="Shinjo R."/>
            <person name="Asakawa S."/>
        </authorList>
    </citation>
    <scope>NUCLEOTIDE SEQUENCE</scope>
    <source>
        <strain evidence="2">LMG27198</strain>
    </source>
</reference>
<evidence type="ECO:0000256" key="1">
    <source>
        <dbReference type="SAM" id="MobiDB-lite"/>
    </source>
</evidence>
<proteinExistence type="predicted"/>
<feature type="compositionally biased region" description="Polar residues" evidence="1">
    <location>
        <begin position="57"/>
        <end position="67"/>
    </location>
</feature>
<name>A0A9W6GZR5_9HYPH</name>
<accession>A0A9W6GZR5</accession>
<feature type="compositionally biased region" description="Basic and acidic residues" evidence="1">
    <location>
        <begin position="1"/>
        <end position="21"/>
    </location>
</feature>
<dbReference type="RefSeq" id="WP_137901597.1">
    <property type="nucleotide sequence ID" value="NZ_BSEC01000006.1"/>
</dbReference>
<evidence type="ECO:0000313" key="3">
    <source>
        <dbReference type="Proteomes" id="UP001144323"/>
    </source>
</evidence>
<feature type="compositionally biased region" description="Basic and acidic residues" evidence="1">
    <location>
        <begin position="68"/>
        <end position="90"/>
    </location>
</feature>
<evidence type="ECO:0000313" key="2">
    <source>
        <dbReference type="EMBL" id="GLI95926.1"/>
    </source>
</evidence>
<comment type="caution">
    <text evidence="2">The sequence shown here is derived from an EMBL/GenBank/DDBJ whole genome shotgun (WGS) entry which is preliminary data.</text>
</comment>
<organism evidence="2 3">
    <name type="scientific">Methylocystis echinoides</name>
    <dbReference type="NCBI Taxonomy" id="29468"/>
    <lineage>
        <taxon>Bacteria</taxon>
        <taxon>Pseudomonadati</taxon>
        <taxon>Pseudomonadota</taxon>
        <taxon>Alphaproteobacteria</taxon>
        <taxon>Hyphomicrobiales</taxon>
        <taxon>Methylocystaceae</taxon>
        <taxon>Methylocystis</taxon>
    </lineage>
</organism>
<dbReference type="Proteomes" id="UP001144323">
    <property type="component" value="Unassembled WGS sequence"/>
</dbReference>
<keyword evidence="3" id="KW-1185">Reference proteome</keyword>
<feature type="region of interest" description="Disordered" evidence="1">
    <location>
        <begin position="1"/>
        <end position="93"/>
    </location>
</feature>
<protein>
    <submittedName>
        <fullName evidence="2">Uncharacterized protein</fullName>
    </submittedName>
</protein>
<sequence>MSDGAPSEKSDRPPLPRDAFRAQRAVAPASQKPVLQPVVVTPAYDDPVTPAPAPGRSPSQAANSISSKRGERPPRNRERNPFEAYGERASSRPYALRLPDPIDLVLRQLAAEQRTQPLRIVDRALYDLFKRLGRLPPADDS</sequence>
<gene>
    <name evidence="2" type="ORF">LMG27198_49180</name>
</gene>